<proteinExistence type="predicted"/>
<dbReference type="Proteomes" id="UP000227088">
    <property type="component" value="Unassembled WGS sequence"/>
</dbReference>
<accession>A0A1Y5HSA3</accession>
<dbReference type="AlphaFoldDB" id="A0A1Y5HSA3"/>
<protein>
    <recommendedName>
        <fullName evidence="4">Metallo-beta-lactamase domain-containing protein</fullName>
    </recommendedName>
</protein>
<evidence type="ECO:0008006" key="4">
    <source>
        <dbReference type="Google" id="ProtNLM"/>
    </source>
</evidence>
<feature type="signal peptide" evidence="1">
    <location>
        <begin position="1"/>
        <end position="23"/>
    </location>
</feature>
<dbReference type="EMBL" id="MABE01000494">
    <property type="protein sequence ID" value="OUS39930.1"/>
    <property type="molecule type" value="Genomic_DNA"/>
</dbReference>
<organism evidence="2 3">
    <name type="scientific">Oleispira antarctica</name>
    <dbReference type="NCBI Taxonomy" id="188908"/>
    <lineage>
        <taxon>Bacteria</taxon>
        <taxon>Pseudomonadati</taxon>
        <taxon>Pseudomonadota</taxon>
        <taxon>Gammaproteobacteria</taxon>
        <taxon>Oceanospirillales</taxon>
        <taxon>Oceanospirillaceae</taxon>
        <taxon>Oleispira</taxon>
    </lineage>
</organism>
<dbReference type="SUPFAM" id="SSF56281">
    <property type="entry name" value="Metallo-hydrolase/oxidoreductase"/>
    <property type="match status" value="1"/>
</dbReference>
<dbReference type="Gene3D" id="3.60.15.10">
    <property type="entry name" value="Ribonuclease Z/Hydroxyacylglutathione hydrolase-like"/>
    <property type="match status" value="1"/>
</dbReference>
<gene>
    <name evidence="2" type="ORF">A9R00_08645</name>
</gene>
<dbReference type="PROSITE" id="PS51257">
    <property type="entry name" value="PROKAR_LIPOPROTEIN"/>
    <property type="match status" value="1"/>
</dbReference>
<comment type="caution">
    <text evidence="2">The sequence shown here is derived from an EMBL/GenBank/DDBJ whole genome shotgun (WGS) entry which is preliminary data.</text>
</comment>
<keyword evidence="1" id="KW-0732">Signal</keyword>
<evidence type="ECO:0000313" key="2">
    <source>
        <dbReference type="EMBL" id="OUS39930.1"/>
    </source>
</evidence>
<dbReference type="InterPro" id="IPR036866">
    <property type="entry name" value="RibonucZ/Hydroxyglut_hydro"/>
</dbReference>
<evidence type="ECO:0000256" key="1">
    <source>
        <dbReference type="SAM" id="SignalP"/>
    </source>
</evidence>
<reference evidence="3" key="1">
    <citation type="journal article" date="2017" name="Proc. Natl. Acad. Sci. U.S.A.">
        <title>Simulation of Deepwater Horizon oil plume reveals substrate specialization within a complex community of hydrocarbon degraders.</title>
        <authorList>
            <person name="Hu P."/>
            <person name="Dubinsky E.A."/>
            <person name="Probst A.J."/>
            <person name="Wang J."/>
            <person name="Sieber C.M.K."/>
            <person name="Tom L.M."/>
            <person name="Gardinali P."/>
            <person name="Banfield J.F."/>
            <person name="Atlas R.M."/>
            <person name="Andersen G.L."/>
        </authorList>
    </citation>
    <scope>NUCLEOTIDE SEQUENCE [LARGE SCALE GENOMIC DNA]</scope>
</reference>
<feature type="chain" id="PRO_5012915522" description="Metallo-beta-lactamase domain-containing protein" evidence="1">
    <location>
        <begin position="24"/>
        <end position="357"/>
    </location>
</feature>
<evidence type="ECO:0000313" key="3">
    <source>
        <dbReference type="Proteomes" id="UP000227088"/>
    </source>
</evidence>
<name>A0A1Y5HSA3_OLEAN</name>
<sequence>MKIFTTLLLAMLSTLIVSCSSSTKNMKVYQEDNQALAQQMQDNDLSIQYLGVGGHVFRFRDSAIMTAPSITNPSFWVLGPFMPISADTDLIDRYLPDVSDVESILVGHAHYDHLMDVPYVMQTKAPSSHAYGSATMVHSIAPAIEKNRLHSLNDSMAILDEPGQWHYNSKKTIRFMAIKSTHAPHFMGMNIMTGTYNKDLEELPWHAFGWKEGQTLSYLIDFLGPQEEILHRIYYQDAASQEPLGLLPKMIARDQKRVDIAIITPASFHQVDNYPESIMQSTQAHHFILGHWEDFFANQEQEQQDFVRAVDADEFFQRFQQGLSQDTSWTMPMLYQTQYFAPHGKLLTSKPLTPNNP</sequence>